<feature type="domain" description="4Fe-4S ferredoxin-type" evidence="5">
    <location>
        <begin position="2"/>
        <end position="31"/>
    </location>
</feature>
<dbReference type="PANTHER" id="PTHR24960:SF79">
    <property type="entry name" value="PHOTOSYSTEM I IRON-SULFUR CENTER"/>
    <property type="match status" value="1"/>
</dbReference>
<keyword evidence="2" id="KW-0479">Metal-binding</keyword>
<dbReference type="KEGG" id="mmak:MMKA1_10900"/>
<dbReference type="InterPro" id="IPR017900">
    <property type="entry name" value="4Fe4S_Fe_S_CS"/>
</dbReference>
<keyword evidence="4" id="KW-0411">Iron-sulfur</keyword>
<keyword evidence="6" id="KW-0560">Oxidoreductase</keyword>
<sequence length="92" mass="9429">MYRLVVYPEKCHGCGNCVVACPVNARDPNTYGGKGPDDESIIVIKVVNGVVSVINSELCGGCGACVEACPVNAITITVNKSQDLGAPSTSSV</sequence>
<dbReference type="Gene3D" id="3.30.70.20">
    <property type="match status" value="2"/>
</dbReference>
<dbReference type="Pfam" id="PF12838">
    <property type="entry name" value="Fer4_7"/>
    <property type="match status" value="1"/>
</dbReference>
<evidence type="ECO:0000313" key="6">
    <source>
        <dbReference type="EMBL" id="BAP61207.1"/>
    </source>
</evidence>
<name>A0A2Z5PQX9_METMI</name>
<dbReference type="PROSITE" id="PS00198">
    <property type="entry name" value="4FE4S_FER_1"/>
    <property type="match status" value="2"/>
</dbReference>
<dbReference type="SUPFAM" id="SSF54862">
    <property type="entry name" value="4Fe-4S ferredoxins"/>
    <property type="match status" value="1"/>
</dbReference>
<accession>A0A2Z5PQX9</accession>
<dbReference type="GO" id="GO:0018493">
    <property type="term" value="F:formylmethanofuran dehydrogenase activity"/>
    <property type="evidence" value="ECO:0007669"/>
    <property type="project" value="UniProtKB-EC"/>
</dbReference>
<dbReference type="GO" id="GO:0046872">
    <property type="term" value="F:metal ion binding"/>
    <property type="evidence" value="ECO:0007669"/>
    <property type="project" value="UniProtKB-KW"/>
</dbReference>
<evidence type="ECO:0000259" key="5">
    <source>
        <dbReference type="PROSITE" id="PS51379"/>
    </source>
</evidence>
<keyword evidence="3" id="KW-0408">Iron</keyword>
<gene>
    <name evidence="6" type="primary">fwdG</name>
    <name evidence="6" type="ORF">MMKA1_10900</name>
</gene>
<dbReference type="EC" id="1.2.7.12" evidence="6"/>
<dbReference type="GO" id="GO:0051539">
    <property type="term" value="F:4 iron, 4 sulfur cluster binding"/>
    <property type="evidence" value="ECO:0007669"/>
    <property type="project" value="UniProtKB-KW"/>
</dbReference>
<dbReference type="GeneID" id="41279501"/>
<evidence type="ECO:0000256" key="3">
    <source>
        <dbReference type="ARBA" id="ARBA00023004"/>
    </source>
</evidence>
<protein>
    <submittedName>
        <fullName evidence="6">Tungsten containing formylmethanofuran dehydrogenase subunit G</fullName>
        <ecNumber evidence="6">1.2.7.12</ecNumber>
    </submittedName>
</protein>
<evidence type="ECO:0000313" key="7">
    <source>
        <dbReference type="Proteomes" id="UP000264208"/>
    </source>
</evidence>
<reference evidence="6 7" key="1">
    <citation type="submission" date="2009-06" db="EMBL/GenBank/DDBJ databases">
        <title>Molecular Evidence for Microbiologically Influenced Corrosion from genome of Methanogen.</title>
        <authorList>
            <person name="Ito N."/>
            <person name="Tsurumaru H."/>
            <person name="Shimizu A."/>
            <person name="Harada T."/>
            <person name="Hosoyama A."/>
            <person name="Horikawa H."/>
            <person name="Wakai S."/>
            <person name="Sasaki K."/>
            <person name="Nishijima K."/>
            <person name="Ataku H."/>
            <person name="Yamazaki J."/>
            <person name="Mise M."/>
            <person name="Yamazaki S."/>
            <person name="Tanikawa S."/>
            <person name="Harayama S."/>
            <person name="Fujita N."/>
        </authorList>
    </citation>
    <scope>NUCLEOTIDE SEQUENCE [LARGE SCALE GENOMIC DNA]</scope>
    <source>
        <strain evidence="7">KA1 ( NBRC 102054)</strain>
    </source>
</reference>
<evidence type="ECO:0000256" key="4">
    <source>
        <dbReference type="ARBA" id="ARBA00023014"/>
    </source>
</evidence>
<dbReference type="RefSeq" id="WP_018153839.1">
    <property type="nucleotide sequence ID" value="NZ_AP011526.1"/>
</dbReference>
<dbReference type="PROSITE" id="PS51379">
    <property type="entry name" value="4FE4S_FER_2"/>
    <property type="match status" value="2"/>
</dbReference>
<feature type="domain" description="4Fe-4S ferredoxin-type" evidence="5">
    <location>
        <begin position="50"/>
        <end position="79"/>
    </location>
</feature>
<evidence type="ECO:0000256" key="1">
    <source>
        <dbReference type="ARBA" id="ARBA00022485"/>
    </source>
</evidence>
<dbReference type="InterPro" id="IPR017896">
    <property type="entry name" value="4Fe4S_Fe-S-bd"/>
</dbReference>
<dbReference type="AlphaFoldDB" id="A0A2Z5PQX9"/>
<dbReference type="Proteomes" id="UP000264208">
    <property type="component" value="Chromosome"/>
</dbReference>
<dbReference type="PANTHER" id="PTHR24960">
    <property type="entry name" value="PHOTOSYSTEM I IRON-SULFUR CENTER-RELATED"/>
    <property type="match status" value="1"/>
</dbReference>
<evidence type="ECO:0000256" key="2">
    <source>
        <dbReference type="ARBA" id="ARBA00022723"/>
    </source>
</evidence>
<dbReference type="InterPro" id="IPR050157">
    <property type="entry name" value="PSI_iron-sulfur_center"/>
</dbReference>
<dbReference type="EMBL" id="AP011526">
    <property type="protein sequence ID" value="BAP61207.1"/>
    <property type="molecule type" value="Genomic_DNA"/>
</dbReference>
<keyword evidence="1" id="KW-0004">4Fe-4S</keyword>
<organism evidence="6 7">
    <name type="scientific">Methanococcus maripaludis KA1</name>
    <dbReference type="NCBI Taxonomy" id="637914"/>
    <lineage>
        <taxon>Archaea</taxon>
        <taxon>Methanobacteriati</taxon>
        <taxon>Methanobacteriota</taxon>
        <taxon>Methanomada group</taxon>
        <taxon>Methanococci</taxon>
        <taxon>Methanococcales</taxon>
        <taxon>Methanococcaceae</taxon>
        <taxon>Methanococcus</taxon>
    </lineage>
</organism>
<proteinExistence type="predicted"/>